<sequence>MWGSDPEDNEFTYVLRSTDQTVDGYWSIELPAQRYLTAKERQSATLEEGDLVVTKSSGSSKHIGKTTIVSSDMEKVGYCYGNFMQRLRTSTQLCSKYSWYVINSFICRQQLDVLSSTTTGLANLNGSLIGELVLPCPSKIEQQKIAQFLDYETAKIDALIDEQKRLIELLKEKRQAVISHAVTKGLNPDAPMKDSGAEWLGDVPAHWVAGKIKHLAKVISKGTTPSTLGGDFEDKGVRFIKAENVGKSISVSTSPEFFISEEVDELLKRSRLQESDVLVIIAGATTGKASVITDELLPANTNQAVSFIRPTSSIYSKWIALSMGLSSTQNEIQLTSVQSAQPNLSMEDLGNLSILIPPQSEVSDIIRYLEKSTKKIDILMAESERLMKLQVERRSALISAAVTGKIDVRDWQPPEDADLIDSNAAVQMERQDG</sequence>
<name>A0AB36K3D6_9GAMM</name>
<evidence type="ECO:0000313" key="5">
    <source>
        <dbReference type="EMBL" id="OOE42354.1"/>
    </source>
</evidence>
<evidence type="ECO:0000256" key="1">
    <source>
        <dbReference type="ARBA" id="ARBA00010923"/>
    </source>
</evidence>
<organism evidence="5 6">
    <name type="scientific">Salinivibrio kushneri</name>
    <dbReference type="NCBI Taxonomy" id="1908198"/>
    <lineage>
        <taxon>Bacteria</taxon>
        <taxon>Pseudomonadati</taxon>
        <taxon>Pseudomonadota</taxon>
        <taxon>Gammaproteobacteria</taxon>
        <taxon>Vibrionales</taxon>
        <taxon>Vibrionaceae</taxon>
        <taxon>Salinivibrio</taxon>
    </lineage>
</organism>
<feature type="domain" description="Type I restriction modification DNA specificity" evidence="4">
    <location>
        <begin position="36"/>
        <end position="163"/>
    </location>
</feature>
<dbReference type="RefSeq" id="WP_198535305.1">
    <property type="nucleotide sequence ID" value="NZ_MUEN01000091.1"/>
</dbReference>
<dbReference type="SUPFAM" id="SSF116734">
    <property type="entry name" value="DNA methylase specificity domain"/>
    <property type="match status" value="2"/>
</dbReference>
<dbReference type="GO" id="GO:0003677">
    <property type="term" value="F:DNA binding"/>
    <property type="evidence" value="ECO:0007669"/>
    <property type="project" value="UniProtKB-KW"/>
</dbReference>
<keyword evidence="3" id="KW-0238">DNA-binding</keyword>
<dbReference type="Proteomes" id="UP000188726">
    <property type="component" value="Unassembled WGS sequence"/>
</dbReference>
<accession>A0AB36K3D6</accession>
<evidence type="ECO:0000256" key="2">
    <source>
        <dbReference type="ARBA" id="ARBA00022747"/>
    </source>
</evidence>
<comment type="similarity">
    <text evidence="1">Belongs to the type-I restriction system S methylase family.</text>
</comment>
<dbReference type="InterPro" id="IPR000055">
    <property type="entry name" value="Restrct_endonuc_typeI_TRD"/>
</dbReference>
<dbReference type="PANTHER" id="PTHR30408:SF12">
    <property type="entry name" value="TYPE I RESTRICTION ENZYME MJAVIII SPECIFICITY SUBUNIT"/>
    <property type="match status" value="1"/>
</dbReference>
<dbReference type="Pfam" id="PF01420">
    <property type="entry name" value="Methylase_S"/>
    <property type="match status" value="2"/>
</dbReference>
<evidence type="ECO:0000259" key="4">
    <source>
        <dbReference type="Pfam" id="PF01420"/>
    </source>
</evidence>
<keyword evidence="2" id="KW-0680">Restriction system</keyword>
<dbReference type="GO" id="GO:0009307">
    <property type="term" value="P:DNA restriction-modification system"/>
    <property type="evidence" value="ECO:0007669"/>
    <property type="project" value="UniProtKB-KW"/>
</dbReference>
<evidence type="ECO:0000256" key="3">
    <source>
        <dbReference type="ARBA" id="ARBA00023125"/>
    </source>
</evidence>
<dbReference type="InterPro" id="IPR052021">
    <property type="entry name" value="Type-I_RS_S_subunit"/>
</dbReference>
<gene>
    <name evidence="5" type="ORF">BZG09_13845</name>
</gene>
<evidence type="ECO:0000313" key="6">
    <source>
        <dbReference type="Proteomes" id="UP000188726"/>
    </source>
</evidence>
<dbReference type="InterPro" id="IPR044946">
    <property type="entry name" value="Restrct_endonuc_typeI_TRD_sf"/>
</dbReference>
<dbReference type="Gene3D" id="3.90.220.20">
    <property type="entry name" value="DNA methylase specificity domains"/>
    <property type="match status" value="2"/>
</dbReference>
<feature type="domain" description="Type I restriction modification DNA specificity" evidence="4">
    <location>
        <begin position="206"/>
        <end position="384"/>
    </location>
</feature>
<comment type="caution">
    <text evidence="5">The sequence shown here is derived from an EMBL/GenBank/DDBJ whole genome shotgun (WGS) entry which is preliminary data.</text>
</comment>
<dbReference type="Gene3D" id="1.10.287.1120">
    <property type="entry name" value="Bipartite methylase S protein"/>
    <property type="match status" value="1"/>
</dbReference>
<dbReference type="AlphaFoldDB" id="A0AB36K3D6"/>
<proteinExistence type="inferred from homology"/>
<dbReference type="PANTHER" id="PTHR30408">
    <property type="entry name" value="TYPE-1 RESTRICTION ENZYME ECOKI SPECIFICITY PROTEIN"/>
    <property type="match status" value="1"/>
</dbReference>
<reference evidence="5 6" key="1">
    <citation type="journal article" date="2017" name="Genome Announc.">
        <title>Draft Genome Sequences of Salinivibrio proteolyticus, Salinivibrio sharmensis, Salinivibrio siamensis, Salinivibrio costicola subsp. alcaliphilus, Salinivibrio costicola subsp. vallismortis, and 29 New Isolates Belonging to the Genus Salinivibrio.</title>
        <authorList>
            <person name="Lopez-Hermoso C."/>
            <person name="de la Haba R.R."/>
            <person name="Sanchez-Porro C."/>
            <person name="Bayliss S.C."/>
            <person name="Feil E.J."/>
            <person name="Ventosa A."/>
        </authorList>
    </citation>
    <scope>NUCLEOTIDE SEQUENCE [LARGE SCALE GENOMIC DNA]</scope>
    <source>
        <strain evidence="5 6">IC202</strain>
    </source>
</reference>
<protein>
    <recommendedName>
        <fullName evidence="4">Type I restriction modification DNA specificity domain-containing protein</fullName>
    </recommendedName>
</protein>
<dbReference type="EMBL" id="MUEO01000043">
    <property type="protein sequence ID" value="OOE42354.1"/>
    <property type="molecule type" value="Genomic_DNA"/>
</dbReference>
<dbReference type="REBASE" id="205871">
    <property type="entry name" value="S.SspIC202ORF13840P"/>
</dbReference>